<dbReference type="HOGENOM" id="CLU_049131_0_0_5"/>
<keyword evidence="6 12" id="KW-0547">Nucleotide-binding</keyword>
<evidence type="ECO:0000256" key="5">
    <source>
        <dbReference type="ARBA" id="ARBA00022727"/>
    </source>
</evidence>
<evidence type="ECO:0000259" key="13">
    <source>
        <dbReference type="Pfam" id="PF02223"/>
    </source>
</evidence>
<dbReference type="InterPro" id="IPR027417">
    <property type="entry name" value="P-loop_NTPase"/>
</dbReference>
<evidence type="ECO:0000256" key="3">
    <source>
        <dbReference type="ARBA" id="ARBA00017144"/>
    </source>
</evidence>
<evidence type="ECO:0000313" key="14">
    <source>
        <dbReference type="EMBL" id="ADE38599.1"/>
    </source>
</evidence>
<evidence type="ECO:0000256" key="11">
    <source>
        <dbReference type="ARBA" id="ARBA00057735"/>
    </source>
</evidence>
<reference evidence="14 15" key="1">
    <citation type="journal article" date="2010" name="J. Bacteriol.">
        <title>Complete genome sequence of "Candidatus Puniceispirillum marinum" IMCC1322, a representative of the SAR116 clade in the Alphaproteobacteria.</title>
        <authorList>
            <person name="Oh H.M."/>
            <person name="Kwon K.K."/>
            <person name="Kang I."/>
            <person name="Kang S.G."/>
            <person name="Lee J.H."/>
            <person name="Kim S.J."/>
            <person name="Cho J.C."/>
        </authorList>
    </citation>
    <scope>NUCLEOTIDE SEQUENCE [LARGE SCALE GENOMIC DNA]</scope>
    <source>
        <strain evidence="14 15">IMCC1322</strain>
    </source>
</reference>
<dbReference type="CDD" id="cd01672">
    <property type="entry name" value="TMPK"/>
    <property type="match status" value="1"/>
</dbReference>
<dbReference type="GO" id="GO:0006233">
    <property type="term" value="P:dTDP biosynthetic process"/>
    <property type="evidence" value="ECO:0007669"/>
    <property type="project" value="InterPro"/>
</dbReference>
<keyword evidence="4 12" id="KW-0808">Transferase</keyword>
<evidence type="ECO:0000256" key="7">
    <source>
        <dbReference type="ARBA" id="ARBA00022777"/>
    </source>
</evidence>
<dbReference type="Pfam" id="PF02223">
    <property type="entry name" value="Thymidylate_kin"/>
    <property type="match status" value="1"/>
</dbReference>
<dbReference type="EC" id="2.7.4.9" evidence="2 12"/>
<accession>D5BQA1</accession>
<keyword evidence="5 12" id="KW-0545">Nucleotide biosynthesis</keyword>
<dbReference type="eggNOG" id="COG0125">
    <property type="taxonomic scope" value="Bacteria"/>
</dbReference>
<dbReference type="PANTHER" id="PTHR10344">
    <property type="entry name" value="THYMIDYLATE KINASE"/>
    <property type="match status" value="1"/>
</dbReference>
<gene>
    <name evidence="12" type="primary">tmk</name>
    <name evidence="14" type="ordered locus">SAR116_0356</name>
</gene>
<keyword evidence="15" id="KW-1185">Reference proteome</keyword>
<evidence type="ECO:0000256" key="8">
    <source>
        <dbReference type="ARBA" id="ARBA00022840"/>
    </source>
</evidence>
<dbReference type="STRING" id="488538.SAR116_0356"/>
<keyword evidence="7 12" id="KW-0418">Kinase</keyword>
<protein>
    <recommendedName>
        <fullName evidence="3 12">Thymidylate kinase</fullName>
        <ecNumber evidence="2 12">2.7.4.9</ecNumber>
    </recommendedName>
    <alternativeName>
        <fullName evidence="9 12">dTMP kinase</fullName>
    </alternativeName>
</protein>
<comment type="similarity">
    <text evidence="1 12">Belongs to the thymidylate kinase family.</text>
</comment>
<dbReference type="GO" id="GO:0006227">
    <property type="term" value="P:dUDP biosynthetic process"/>
    <property type="evidence" value="ECO:0007669"/>
    <property type="project" value="TreeGrafter"/>
</dbReference>
<dbReference type="HAMAP" id="MF_00165">
    <property type="entry name" value="Thymidylate_kinase"/>
    <property type="match status" value="1"/>
</dbReference>
<feature type="domain" description="Thymidylate kinase-like" evidence="13">
    <location>
        <begin position="8"/>
        <end position="197"/>
    </location>
</feature>
<dbReference type="AlphaFoldDB" id="D5BQA1"/>
<evidence type="ECO:0000256" key="12">
    <source>
        <dbReference type="HAMAP-Rule" id="MF_00165"/>
    </source>
</evidence>
<feature type="binding site" evidence="12">
    <location>
        <begin position="10"/>
        <end position="17"/>
    </location>
    <ligand>
        <name>ATP</name>
        <dbReference type="ChEBI" id="CHEBI:30616"/>
    </ligand>
</feature>
<dbReference type="EMBL" id="CP001751">
    <property type="protein sequence ID" value="ADE38599.1"/>
    <property type="molecule type" value="Genomic_DNA"/>
</dbReference>
<evidence type="ECO:0000256" key="6">
    <source>
        <dbReference type="ARBA" id="ARBA00022741"/>
    </source>
</evidence>
<evidence type="ECO:0000256" key="4">
    <source>
        <dbReference type="ARBA" id="ARBA00022679"/>
    </source>
</evidence>
<organism evidence="14 15">
    <name type="scientific">Puniceispirillum marinum (strain IMCC1322)</name>
    <dbReference type="NCBI Taxonomy" id="488538"/>
    <lineage>
        <taxon>Bacteria</taxon>
        <taxon>Pseudomonadati</taxon>
        <taxon>Pseudomonadota</taxon>
        <taxon>Alphaproteobacteria</taxon>
        <taxon>Candidatus Puniceispirillales</taxon>
        <taxon>Candidatus Puniceispirillaceae</taxon>
        <taxon>Candidatus Puniceispirillum</taxon>
    </lineage>
</organism>
<dbReference type="GO" id="GO:0006235">
    <property type="term" value="P:dTTP biosynthetic process"/>
    <property type="evidence" value="ECO:0007669"/>
    <property type="project" value="UniProtKB-UniRule"/>
</dbReference>
<name>D5BQA1_PUNMI</name>
<comment type="catalytic activity">
    <reaction evidence="10 12">
        <text>dTMP + ATP = dTDP + ADP</text>
        <dbReference type="Rhea" id="RHEA:13517"/>
        <dbReference type="ChEBI" id="CHEBI:30616"/>
        <dbReference type="ChEBI" id="CHEBI:58369"/>
        <dbReference type="ChEBI" id="CHEBI:63528"/>
        <dbReference type="ChEBI" id="CHEBI:456216"/>
        <dbReference type="EC" id="2.7.4.9"/>
    </reaction>
</comment>
<dbReference type="GO" id="GO:0005829">
    <property type="term" value="C:cytosol"/>
    <property type="evidence" value="ECO:0007669"/>
    <property type="project" value="TreeGrafter"/>
</dbReference>
<dbReference type="Gene3D" id="3.40.50.300">
    <property type="entry name" value="P-loop containing nucleotide triphosphate hydrolases"/>
    <property type="match status" value="1"/>
</dbReference>
<evidence type="ECO:0000256" key="10">
    <source>
        <dbReference type="ARBA" id="ARBA00048743"/>
    </source>
</evidence>
<dbReference type="PANTHER" id="PTHR10344:SF4">
    <property type="entry name" value="UMP-CMP KINASE 2, MITOCHONDRIAL"/>
    <property type="match status" value="1"/>
</dbReference>
<evidence type="ECO:0000256" key="2">
    <source>
        <dbReference type="ARBA" id="ARBA00012980"/>
    </source>
</evidence>
<dbReference type="RefSeq" id="WP_013045229.1">
    <property type="nucleotide sequence ID" value="NC_014010.1"/>
</dbReference>
<dbReference type="GO" id="GO:0005524">
    <property type="term" value="F:ATP binding"/>
    <property type="evidence" value="ECO:0007669"/>
    <property type="project" value="UniProtKB-UniRule"/>
</dbReference>
<dbReference type="SUPFAM" id="SSF52540">
    <property type="entry name" value="P-loop containing nucleoside triphosphate hydrolases"/>
    <property type="match status" value="1"/>
</dbReference>
<keyword evidence="8 12" id="KW-0067">ATP-binding</keyword>
<comment type="function">
    <text evidence="11 12">Phosphorylation of dTMP to form dTDP in both de novo and salvage pathways of dTTP synthesis.</text>
</comment>
<dbReference type="InterPro" id="IPR018094">
    <property type="entry name" value="Thymidylate_kinase"/>
</dbReference>
<sequence length="214" mass="23422">MSGILITFEGGEGSGKTTQIQSLVKWLESEFSNTELVVTREPGGTEGAELIRDLLVRGASDRWQPITEALLMSASRHEHIKNVIEPALAQNKIVISDRFFDSTTIYQGIVGGVDAQAVATLTKLACGNVIPDLTFLMDMDAKVGLARAGNRDDDETRFEEKGLSFHQKVRDAFLKLAHMNENRFVIVDATKTTSEIADIIRNKVATLVAMKDAG</sequence>
<dbReference type="FunFam" id="3.40.50.300:FF:000225">
    <property type="entry name" value="Thymidylate kinase"/>
    <property type="match status" value="1"/>
</dbReference>
<dbReference type="InterPro" id="IPR039430">
    <property type="entry name" value="Thymidylate_kin-like_dom"/>
</dbReference>
<dbReference type="GO" id="GO:0004798">
    <property type="term" value="F:dTMP kinase activity"/>
    <property type="evidence" value="ECO:0007669"/>
    <property type="project" value="UniProtKB-UniRule"/>
</dbReference>
<dbReference type="Proteomes" id="UP000007460">
    <property type="component" value="Chromosome"/>
</dbReference>
<evidence type="ECO:0000256" key="9">
    <source>
        <dbReference type="ARBA" id="ARBA00029962"/>
    </source>
</evidence>
<proteinExistence type="inferred from homology"/>
<dbReference type="NCBIfam" id="TIGR00041">
    <property type="entry name" value="DTMP_kinase"/>
    <property type="match status" value="1"/>
</dbReference>
<evidence type="ECO:0000313" key="15">
    <source>
        <dbReference type="Proteomes" id="UP000007460"/>
    </source>
</evidence>
<evidence type="ECO:0000256" key="1">
    <source>
        <dbReference type="ARBA" id="ARBA00009776"/>
    </source>
</evidence>
<dbReference type="KEGG" id="apb:SAR116_0356"/>